<name>A0A562VBJ4_9ACTN</name>
<keyword evidence="7" id="KW-0255">Endonuclease</keyword>
<evidence type="ECO:0000256" key="7">
    <source>
        <dbReference type="RuleBase" id="RU363069"/>
    </source>
</evidence>
<comment type="subunit">
    <text evidence="2 7">Heterodimer of SbcC and SbcD.</text>
</comment>
<keyword evidence="7" id="KW-0233">DNA recombination</keyword>
<dbReference type="GO" id="GO:0006260">
    <property type="term" value="P:DNA replication"/>
    <property type="evidence" value="ECO:0007669"/>
    <property type="project" value="UniProtKB-KW"/>
</dbReference>
<evidence type="ECO:0000256" key="5">
    <source>
        <dbReference type="ARBA" id="ARBA00022801"/>
    </source>
</evidence>
<dbReference type="Gene3D" id="3.60.21.10">
    <property type="match status" value="1"/>
</dbReference>
<evidence type="ECO:0000259" key="9">
    <source>
        <dbReference type="Pfam" id="PF12320"/>
    </source>
</evidence>
<dbReference type="SUPFAM" id="SSF56300">
    <property type="entry name" value="Metallo-dependent phosphatases"/>
    <property type="match status" value="1"/>
</dbReference>
<feature type="domain" description="Calcineurin-like phosphoesterase" evidence="8">
    <location>
        <begin position="54"/>
        <end position="154"/>
    </location>
</feature>
<dbReference type="InterPro" id="IPR004593">
    <property type="entry name" value="SbcD"/>
</dbReference>
<feature type="domain" description="Nuclease SbcCD subunit D C-terminal" evidence="9">
    <location>
        <begin position="330"/>
        <end position="412"/>
    </location>
</feature>
<dbReference type="Pfam" id="PF12320">
    <property type="entry name" value="SbcD_C"/>
    <property type="match status" value="1"/>
</dbReference>
<dbReference type="InterPro" id="IPR004843">
    <property type="entry name" value="Calcineurin-like_PHP"/>
</dbReference>
<organism evidence="10 11">
    <name type="scientific">Stackebrandtia albiflava</name>
    <dbReference type="NCBI Taxonomy" id="406432"/>
    <lineage>
        <taxon>Bacteria</taxon>
        <taxon>Bacillati</taxon>
        <taxon>Actinomycetota</taxon>
        <taxon>Actinomycetes</taxon>
        <taxon>Glycomycetales</taxon>
        <taxon>Glycomycetaceae</taxon>
        <taxon>Stackebrandtia</taxon>
    </lineage>
</organism>
<dbReference type="InterPro" id="IPR026843">
    <property type="entry name" value="SbcD_C"/>
</dbReference>
<gene>
    <name evidence="7" type="primary">sbcD</name>
    <name evidence="10" type="ORF">LX16_0955</name>
</gene>
<dbReference type="GO" id="GO:0004519">
    <property type="term" value="F:endonuclease activity"/>
    <property type="evidence" value="ECO:0007669"/>
    <property type="project" value="UniProtKB-KW"/>
</dbReference>
<evidence type="ECO:0000256" key="3">
    <source>
        <dbReference type="ARBA" id="ARBA00013365"/>
    </source>
</evidence>
<dbReference type="CDD" id="cd00840">
    <property type="entry name" value="MPP_Mre11_N"/>
    <property type="match status" value="1"/>
</dbReference>
<keyword evidence="6 7" id="KW-0269">Exonuclease</keyword>
<proteinExistence type="inferred from homology"/>
<dbReference type="InterPro" id="IPR041796">
    <property type="entry name" value="Mre11_N"/>
</dbReference>
<evidence type="ECO:0000256" key="2">
    <source>
        <dbReference type="ARBA" id="ARBA00011322"/>
    </source>
</evidence>
<dbReference type="InterPro" id="IPR029052">
    <property type="entry name" value="Metallo-depent_PP-like"/>
</dbReference>
<sequence>MVDEGRTRPLWSGRFSREAVYAGAFDNAARRRPGDAQQNSRFKDGLRHSKERQLRILHTSDWHIGATLKGQSRMPEQYEVFRELVEITRRERPDLIVVAGDLFETAAPSAAAQKLLVRTLSALRETGADVVAVAGNHDHGAAIDALRGWADAAGITLRGTIGTATDHLVTGRTAEGETWRCAALPFVSQRYAVRATELFSLTAAETGQSYTDHLRRLVAALSASFTPDSVNLVTGHLTVVGGKVGGGEREAHTVADYAVPATIFPPTTHYVALGHLHRRQKVTGGCPIHYSGGPIAVDFGEESYTPGVLIVDVTASTPAQVRHVPLTEAVPLRTLRGTLAELREADPPPNAWLRVYIKEKSRAGLREEVQELFPRALAIQIDPGMVETRSGERRTSRIGRTPRQLFGDYLEERGVADDAVTRLFDHLYDRVSTVASAEEEVA</sequence>
<dbReference type="InterPro" id="IPR050535">
    <property type="entry name" value="DNA_Repair-Maintenance_Comp"/>
</dbReference>
<dbReference type="PANTHER" id="PTHR30337:SF0">
    <property type="entry name" value="NUCLEASE SBCCD SUBUNIT D"/>
    <property type="match status" value="1"/>
</dbReference>
<evidence type="ECO:0000256" key="1">
    <source>
        <dbReference type="ARBA" id="ARBA00010555"/>
    </source>
</evidence>
<comment type="function">
    <text evidence="7">SbcCD cleaves DNA hairpin structures. These structures can inhibit DNA replication and are intermediates in certain DNA recombination reactions. The complex acts as a 3'-&gt;5' double strand exonuclease that can open hairpins. It also has a 5' single-strand endonuclease activity.</text>
</comment>
<dbReference type="AlphaFoldDB" id="A0A562VBJ4"/>
<keyword evidence="4 7" id="KW-0540">Nuclease</keyword>
<evidence type="ECO:0000256" key="4">
    <source>
        <dbReference type="ARBA" id="ARBA00022722"/>
    </source>
</evidence>
<dbReference type="Pfam" id="PF00149">
    <property type="entry name" value="Metallophos"/>
    <property type="match status" value="1"/>
</dbReference>
<dbReference type="NCBIfam" id="TIGR00619">
    <property type="entry name" value="sbcd"/>
    <property type="match status" value="1"/>
</dbReference>
<dbReference type="GO" id="GO:0008408">
    <property type="term" value="F:3'-5' exonuclease activity"/>
    <property type="evidence" value="ECO:0007669"/>
    <property type="project" value="InterPro"/>
</dbReference>
<keyword evidence="11" id="KW-1185">Reference proteome</keyword>
<evidence type="ECO:0000313" key="10">
    <source>
        <dbReference type="EMBL" id="TWJ15255.1"/>
    </source>
</evidence>
<dbReference type="PANTHER" id="PTHR30337">
    <property type="entry name" value="COMPONENT OF ATP-DEPENDENT DSDNA EXONUCLEASE"/>
    <property type="match status" value="1"/>
</dbReference>
<dbReference type="Proteomes" id="UP000321617">
    <property type="component" value="Unassembled WGS sequence"/>
</dbReference>
<evidence type="ECO:0000256" key="6">
    <source>
        <dbReference type="ARBA" id="ARBA00022839"/>
    </source>
</evidence>
<comment type="caution">
    <text evidence="10">The sequence shown here is derived from an EMBL/GenBank/DDBJ whole genome shotgun (WGS) entry which is preliminary data.</text>
</comment>
<evidence type="ECO:0000313" key="11">
    <source>
        <dbReference type="Proteomes" id="UP000321617"/>
    </source>
</evidence>
<dbReference type="EMBL" id="VLLL01000005">
    <property type="protein sequence ID" value="TWJ15255.1"/>
    <property type="molecule type" value="Genomic_DNA"/>
</dbReference>
<dbReference type="GO" id="GO:0006310">
    <property type="term" value="P:DNA recombination"/>
    <property type="evidence" value="ECO:0007669"/>
    <property type="project" value="UniProtKB-KW"/>
</dbReference>
<keyword evidence="7" id="KW-0235">DNA replication</keyword>
<keyword evidence="5 7" id="KW-0378">Hydrolase</keyword>
<evidence type="ECO:0000259" key="8">
    <source>
        <dbReference type="Pfam" id="PF00149"/>
    </source>
</evidence>
<accession>A0A562VBJ4</accession>
<reference evidence="10 11" key="1">
    <citation type="journal article" date="2013" name="Stand. Genomic Sci.">
        <title>Genomic Encyclopedia of Type Strains, Phase I: The one thousand microbial genomes (KMG-I) project.</title>
        <authorList>
            <person name="Kyrpides N.C."/>
            <person name="Woyke T."/>
            <person name="Eisen J.A."/>
            <person name="Garrity G."/>
            <person name="Lilburn T.G."/>
            <person name="Beck B.J."/>
            <person name="Whitman W.B."/>
            <person name="Hugenholtz P."/>
            <person name="Klenk H.P."/>
        </authorList>
    </citation>
    <scope>NUCLEOTIDE SEQUENCE [LARGE SCALE GENOMIC DNA]</scope>
    <source>
        <strain evidence="10 11">DSM 45044</strain>
    </source>
</reference>
<comment type="similarity">
    <text evidence="1 7">Belongs to the SbcD family.</text>
</comment>
<protein>
    <recommendedName>
        <fullName evidence="3 7">Nuclease SbcCD subunit D</fullName>
    </recommendedName>
</protein>